<dbReference type="EMBL" id="RWGY01000039">
    <property type="protein sequence ID" value="TVU08825.1"/>
    <property type="molecule type" value="Genomic_DNA"/>
</dbReference>
<evidence type="ECO:0000256" key="1">
    <source>
        <dbReference type="SAM" id="SignalP"/>
    </source>
</evidence>
<evidence type="ECO:0000313" key="3">
    <source>
        <dbReference type="Proteomes" id="UP000324897"/>
    </source>
</evidence>
<keyword evidence="1" id="KW-0732">Signal</keyword>
<keyword evidence="3" id="KW-1185">Reference proteome</keyword>
<dbReference type="Proteomes" id="UP000324897">
    <property type="component" value="Chromosome 3"/>
</dbReference>
<feature type="non-terminal residue" evidence="2">
    <location>
        <position position="1"/>
    </location>
</feature>
<feature type="signal peptide" evidence="1">
    <location>
        <begin position="1"/>
        <end position="18"/>
    </location>
</feature>
<sequence>MRLAGWFVLLLVLVWFDCEVHVKLQVCPNCMNYIL</sequence>
<name>A0A5J9TBZ1_9POAL</name>
<organism evidence="2 3">
    <name type="scientific">Eragrostis curvula</name>
    <name type="common">weeping love grass</name>
    <dbReference type="NCBI Taxonomy" id="38414"/>
    <lineage>
        <taxon>Eukaryota</taxon>
        <taxon>Viridiplantae</taxon>
        <taxon>Streptophyta</taxon>
        <taxon>Embryophyta</taxon>
        <taxon>Tracheophyta</taxon>
        <taxon>Spermatophyta</taxon>
        <taxon>Magnoliopsida</taxon>
        <taxon>Liliopsida</taxon>
        <taxon>Poales</taxon>
        <taxon>Poaceae</taxon>
        <taxon>PACMAD clade</taxon>
        <taxon>Chloridoideae</taxon>
        <taxon>Eragrostideae</taxon>
        <taxon>Eragrostidinae</taxon>
        <taxon>Eragrostis</taxon>
    </lineage>
</organism>
<protein>
    <recommendedName>
        <fullName evidence="4">LITAF domain-containing protein</fullName>
    </recommendedName>
</protein>
<evidence type="ECO:0000313" key="2">
    <source>
        <dbReference type="EMBL" id="TVU08825.1"/>
    </source>
</evidence>
<proteinExistence type="predicted"/>
<reference evidence="2 3" key="1">
    <citation type="journal article" date="2019" name="Sci. Rep.">
        <title>A high-quality genome of Eragrostis curvula grass provides insights into Poaceae evolution and supports new strategies to enhance forage quality.</title>
        <authorList>
            <person name="Carballo J."/>
            <person name="Santos B.A.C.M."/>
            <person name="Zappacosta D."/>
            <person name="Garbus I."/>
            <person name="Selva J.P."/>
            <person name="Gallo C.A."/>
            <person name="Diaz A."/>
            <person name="Albertini E."/>
            <person name="Caccamo M."/>
            <person name="Echenique V."/>
        </authorList>
    </citation>
    <scope>NUCLEOTIDE SEQUENCE [LARGE SCALE GENOMIC DNA]</scope>
    <source>
        <strain evidence="3">cv. Victoria</strain>
        <tissue evidence="2">Leaf</tissue>
    </source>
</reference>
<dbReference type="AlphaFoldDB" id="A0A5J9TBZ1"/>
<gene>
    <name evidence="2" type="ORF">EJB05_42240</name>
</gene>
<accession>A0A5J9TBZ1</accession>
<feature type="chain" id="PRO_5023930394" description="LITAF domain-containing protein" evidence="1">
    <location>
        <begin position="19"/>
        <end position="35"/>
    </location>
</feature>
<comment type="caution">
    <text evidence="2">The sequence shown here is derived from an EMBL/GenBank/DDBJ whole genome shotgun (WGS) entry which is preliminary data.</text>
</comment>
<evidence type="ECO:0008006" key="4">
    <source>
        <dbReference type="Google" id="ProtNLM"/>
    </source>
</evidence>
<dbReference type="Gramene" id="TVU08825">
    <property type="protein sequence ID" value="TVU08825"/>
    <property type="gene ID" value="EJB05_42240"/>
</dbReference>